<dbReference type="AlphaFoldDB" id="A0A8X6X0E7"/>
<sequence length="101" mass="11490">MLGAESVTEKKGQLLLDELESAEIQLIRSVQAQSFTDEKLISNLSVFRDDNNIIRVKMRITECIDVPNFLSPILLPNNCIFTQRLVEHFHLRNPHAGMIDG</sequence>
<keyword evidence="2" id="KW-1185">Reference proteome</keyword>
<name>A0A8X6X0E7_9ARAC</name>
<dbReference type="EMBL" id="BMAV01003924">
    <property type="protein sequence ID" value="GFY43902.1"/>
    <property type="molecule type" value="Genomic_DNA"/>
</dbReference>
<dbReference type="Proteomes" id="UP000886998">
    <property type="component" value="Unassembled WGS sequence"/>
</dbReference>
<dbReference type="OrthoDB" id="6437470at2759"/>
<gene>
    <name evidence="1" type="primary">AVEN_136580_1</name>
    <name evidence="1" type="ORF">TNIN_462611</name>
</gene>
<comment type="caution">
    <text evidence="1">The sequence shown here is derived from an EMBL/GenBank/DDBJ whole genome shotgun (WGS) entry which is preliminary data.</text>
</comment>
<accession>A0A8X6X0E7</accession>
<organism evidence="1 2">
    <name type="scientific">Trichonephila inaurata madagascariensis</name>
    <dbReference type="NCBI Taxonomy" id="2747483"/>
    <lineage>
        <taxon>Eukaryota</taxon>
        <taxon>Metazoa</taxon>
        <taxon>Ecdysozoa</taxon>
        <taxon>Arthropoda</taxon>
        <taxon>Chelicerata</taxon>
        <taxon>Arachnida</taxon>
        <taxon>Araneae</taxon>
        <taxon>Araneomorphae</taxon>
        <taxon>Entelegynae</taxon>
        <taxon>Araneoidea</taxon>
        <taxon>Nephilidae</taxon>
        <taxon>Trichonephila</taxon>
        <taxon>Trichonephila inaurata</taxon>
    </lineage>
</organism>
<reference evidence="1" key="1">
    <citation type="submission" date="2020-08" db="EMBL/GenBank/DDBJ databases">
        <title>Multicomponent nature underlies the extraordinary mechanical properties of spider dragline silk.</title>
        <authorList>
            <person name="Kono N."/>
            <person name="Nakamura H."/>
            <person name="Mori M."/>
            <person name="Yoshida Y."/>
            <person name="Ohtoshi R."/>
            <person name="Malay A.D."/>
            <person name="Moran D.A.P."/>
            <person name="Tomita M."/>
            <person name="Numata K."/>
            <person name="Arakawa K."/>
        </authorList>
    </citation>
    <scope>NUCLEOTIDE SEQUENCE</scope>
</reference>
<proteinExistence type="predicted"/>
<protein>
    <submittedName>
        <fullName evidence="1">Integrase catalytic domain-containing protein</fullName>
    </submittedName>
</protein>
<evidence type="ECO:0000313" key="2">
    <source>
        <dbReference type="Proteomes" id="UP000886998"/>
    </source>
</evidence>
<evidence type="ECO:0000313" key="1">
    <source>
        <dbReference type="EMBL" id="GFY43902.1"/>
    </source>
</evidence>